<dbReference type="AlphaFoldDB" id="A0AAN9YR26"/>
<accession>A0AAN9YR26</accession>
<evidence type="ECO:0000313" key="2">
    <source>
        <dbReference type="Proteomes" id="UP001320420"/>
    </source>
</evidence>
<name>A0AAN9YR26_9PEZI</name>
<reference evidence="1 2" key="1">
    <citation type="submission" date="2024-02" db="EMBL/GenBank/DDBJ databases">
        <title>De novo assembly and annotation of 12 fungi associated with fruit tree decline syndrome in Ontario, Canada.</title>
        <authorList>
            <person name="Sulman M."/>
            <person name="Ellouze W."/>
            <person name="Ilyukhin E."/>
        </authorList>
    </citation>
    <scope>NUCLEOTIDE SEQUENCE [LARGE SCALE GENOMIC DNA]</scope>
    <source>
        <strain evidence="1 2">M11/M66-122</strain>
    </source>
</reference>
<dbReference type="Proteomes" id="UP001320420">
    <property type="component" value="Unassembled WGS sequence"/>
</dbReference>
<gene>
    <name evidence="1" type="ORF">SLS62_006527</name>
</gene>
<protein>
    <submittedName>
        <fullName evidence="1">Uncharacterized protein</fullName>
    </submittedName>
</protein>
<sequence length="153" mass="17050">MQIWEPLDGFVTYAITQNLHEAAFPCSNSIECKIAPTRLWRAASAVPFLLIAAWCFQAMDLGKIDANAQPYADAGVIQWDGDNKVEILDNFHGVRILDEIWRGSMATFSPSTFGYDAIGSWQVFSFLIDLGPVFAIWILESTRAANAWSPAYI</sequence>
<proteinExistence type="predicted"/>
<comment type="caution">
    <text evidence="1">The sequence shown here is derived from an EMBL/GenBank/DDBJ whole genome shotgun (WGS) entry which is preliminary data.</text>
</comment>
<evidence type="ECO:0000313" key="1">
    <source>
        <dbReference type="EMBL" id="KAK7751442.1"/>
    </source>
</evidence>
<dbReference type="EMBL" id="JAKJXP020000049">
    <property type="protein sequence ID" value="KAK7751442.1"/>
    <property type="molecule type" value="Genomic_DNA"/>
</dbReference>
<keyword evidence="2" id="KW-1185">Reference proteome</keyword>
<organism evidence="1 2">
    <name type="scientific">Diatrype stigma</name>
    <dbReference type="NCBI Taxonomy" id="117547"/>
    <lineage>
        <taxon>Eukaryota</taxon>
        <taxon>Fungi</taxon>
        <taxon>Dikarya</taxon>
        <taxon>Ascomycota</taxon>
        <taxon>Pezizomycotina</taxon>
        <taxon>Sordariomycetes</taxon>
        <taxon>Xylariomycetidae</taxon>
        <taxon>Xylariales</taxon>
        <taxon>Diatrypaceae</taxon>
        <taxon>Diatrype</taxon>
    </lineage>
</organism>